<protein>
    <submittedName>
        <fullName evidence="2">Sulfatase</fullName>
    </submittedName>
</protein>
<proteinExistence type="predicted"/>
<sequence length="498" mass="54528">MSSSRRVGILAPIVLVVGLLVSCSTGADKGAASSPPASTAGVSVGDRPNIVLITADDQTAREMQWLPRTRRLLGKAGLRFDNMIAPHPNCCPARAQILTGQYAQNNGVRTNSPPWGGHENFEPRTALPVWLQEAGYRTGFTGKYLHGYDETDSIEPGWDQWKPIVGVLSDYHSFVQYDNGELVQHGPEDYSTDVVAQQSADMVTTFSSTSEPFFVWSSFVAPHGTCEGNDTIDCSGPPPAADRHADVLGDAKLPSLKSPAFNEADVSEKHKDVRRSPLVDPVAQQTLFTQRVRALAALDEGVAGIVAALEAAGTLDETVILFTSDNGYLFGEHRLVGKNVPYEEAIRVPLLMRGPDLPAGERRRQTVAIVDLAPTIAELADADPMIDIDGRSVLGHAVEDKRQRDRGLLLQAGSRGKDKATAWRWRGVRTNRYTLVRWQGPRLVELTDRVTDPHQLDNVATDPRYQRIRRILARHLDKLEKCAGPGCRAHVPVLPKPR</sequence>
<name>A0A6G7YIW8_9ACTN</name>
<dbReference type="PANTHER" id="PTHR43108">
    <property type="entry name" value="N-ACETYLGLUCOSAMINE-6-SULFATASE FAMILY MEMBER"/>
    <property type="match status" value="1"/>
</dbReference>
<accession>A0A6G7YIW8</accession>
<dbReference type="PANTHER" id="PTHR43108:SF8">
    <property type="entry name" value="SD21168P"/>
    <property type="match status" value="1"/>
</dbReference>
<dbReference type="Proteomes" id="UP000502035">
    <property type="component" value="Chromosome"/>
</dbReference>
<keyword evidence="3" id="KW-1185">Reference proteome</keyword>
<dbReference type="SUPFAM" id="SSF53649">
    <property type="entry name" value="Alkaline phosphatase-like"/>
    <property type="match status" value="1"/>
</dbReference>
<feature type="domain" description="Sulfatase N-terminal" evidence="1">
    <location>
        <begin position="48"/>
        <end position="381"/>
    </location>
</feature>
<dbReference type="Pfam" id="PF00884">
    <property type="entry name" value="Sulfatase"/>
    <property type="match status" value="1"/>
</dbReference>
<gene>
    <name evidence="2" type="ORF">G7071_15875</name>
</gene>
<organism evidence="2 3">
    <name type="scientific">Nocardioides piscis</name>
    <dbReference type="NCBI Taxonomy" id="2714938"/>
    <lineage>
        <taxon>Bacteria</taxon>
        <taxon>Bacillati</taxon>
        <taxon>Actinomycetota</taxon>
        <taxon>Actinomycetes</taxon>
        <taxon>Propionibacteriales</taxon>
        <taxon>Nocardioidaceae</taxon>
        <taxon>Nocardioides</taxon>
    </lineage>
</organism>
<evidence type="ECO:0000313" key="3">
    <source>
        <dbReference type="Proteomes" id="UP000502035"/>
    </source>
</evidence>
<dbReference type="PROSITE" id="PS51257">
    <property type="entry name" value="PROKAR_LIPOPROTEIN"/>
    <property type="match status" value="1"/>
</dbReference>
<dbReference type="InterPro" id="IPR000917">
    <property type="entry name" value="Sulfatase_N"/>
</dbReference>
<dbReference type="CDD" id="cd16147">
    <property type="entry name" value="G6S"/>
    <property type="match status" value="1"/>
</dbReference>
<dbReference type="InterPro" id="IPR017850">
    <property type="entry name" value="Alkaline_phosphatase_core_sf"/>
</dbReference>
<dbReference type="AlphaFoldDB" id="A0A6G7YIW8"/>
<evidence type="ECO:0000259" key="1">
    <source>
        <dbReference type="Pfam" id="PF00884"/>
    </source>
</evidence>
<evidence type="ECO:0000313" key="2">
    <source>
        <dbReference type="EMBL" id="QIK76685.1"/>
    </source>
</evidence>
<dbReference type="EMBL" id="CP049866">
    <property type="protein sequence ID" value="QIK76685.1"/>
    <property type="molecule type" value="Genomic_DNA"/>
</dbReference>
<dbReference type="RefSeq" id="WP_166320361.1">
    <property type="nucleotide sequence ID" value="NZ_CP049866.1"/>
</dbReference>
<dbReference type="KEGG" id="npi:G7071_15875"/>
<dbReference type="Gene3D" id="3.40.720.10">
    <property type="entry name" value="Alkaline Phosphatase, subunit A"/>
    <property type="match status" value="1"/>
</dbReference>
<reference evidence="2 3" key="1">
    <citation type="submission" date="2020-03" db="EMBL/GenBank/DDBJ databases">
        <title>Nocardioides sp. nov., isolated from fish.</title>
        <authorList>
            <person name="Hyun D.-W."/>
            <person name="Bae J.-W."/>
        </authorList>
    </citation>
    <scope>NUCLEOTIDE SEQUENCE [LARGE SCALE GENOMIC DNA]</scope>
    <source>
        <strain evidence="2 3">HDW12A</strain>
    </source>
</reference>